<reference evidence="5" key="2">
    <citation type="submission" date="2020-05" db="UniProtKB">
        <authorList>
            <consortium name="EnsemblMetazoa"/>
        </authorList>
    </citation>
    <scope>IDENTIFICATION</scope>
    <source>
        <strain evidence="5">Epiroticus2</strain>
    </source>
</reference>
<dbReference type="PROSITE" id="PS51406">
    <property type="entry name" value="FIBRINOGEN_C_2"/>
    <property type="match status" value="2"/>
</dbReference>
<dbReference type="Gene3D" id="3.90.215.10">
    <property type="entry name" value="Gamma Fibrinogen, chain A, domain 1"/>
    <property type="match status" value="2"/>
</dbReference>
<feature type="domain" description="Fibrinogen C-terminal" evidence="4">
    <location>
        <begin position="440"/>
        <end position="655"/>
    </location>
</feature>
<evidence type="ECO:0000256" key="3">
    <source>
        <dbReference type="SAM" id="SignalP"/>
    </source>
</evidence>
<dbReference type="GO" id="GO:0005615">
    <property type="term" value="C:extracellular space"/>
    <property type="evidence" value="ECO:0007669"/>
    <property type="project" value="TreeGrafter"/>
</dbReference>
<dbReference type="SMART" id="SM00186">
    <property type="entry name" value="FBG"/>
    <property type="match status" value="2"/>
</dbReference>
<evidence type="ECO:0000313" key="6">
    <source>
        <dbReference type="Proteomes" id="UP000075885"/>
    </source>
</evidence>
<evidence type="ECO:0000313" key="5">
    <source>
        <dbReference type="EnsemblMetazoa" id="AEPI010949-PA"/>
    </source>
</evidence>
<organism evidence="5 6">
    <name type="scientific">Anopheles epiroticus</name>
    <dbReference type="NCBI Taxonomy" id="199890"/>
    <lineage>
        <taxon>Eukaryota</taxon>
        <taxon>Metazoa</taxon>
        <taxon>Ecdysozoa</taxon>
        <taxon>Arthropoda</taxon>
        <taxon>Hexapoda</taxon>
        <taxon>Insecta</taxon>
        <taxon>Pterygota</taxon>
        <taxon>Neoptera</taxon>
        <taxon>Endopterygota</taxon>
        <taxon>Diptera</taxon>
        <taxon>Nematocera</taxon>
        <taxon>Culicoidea</taxon>
        <taxon>Culicidae</taxon>
        <taxon>Anophelinae</taxon>
        <taxon>Anopheles</taxon>
    </lineage>
</organism>
<evidence type="ECO:0000259" key="4">
    <source>
        <dbReference type="PROSITE" id="PS51406"/>
    </source>
</evidence>
<feature type="chain" id="PRO_5008131966" description="Fibrinogen C-terminal domain-containing protein" evidence="3">
    <location>
        <begin position="21"/>
        <end position="658"/>
    </location>
</feature>
<dbReference type="AlphaFoldDB" id="A0A182PVG2"/>
<dbReference type="InterPro" id="IPR002181">
    <property type="entry name" value="Fibrinogen_a/b/g_C_dom"/>
</dbReference>
<dbReference type="Pfam" id="PF00147">
    <property type="entry name" value="Fibrinogen_C"/>
    <property type="match status" value="2"/>
</dbReference>
<proteinExistence type="predicted"/>
<dbReference type="InterPro" id="IPR036056">
    <property type="entry name" value="Fibrinogen-like_C"/>
</dbReference>
<reference evidence="6" key="1">
    <citation type="submission" date="2013-03" db="EMBL/GenBank/DDBJ databases">
        <title>The Genome Sequence of Anopheles epiroticus epiroticus2.</title>
        <authorList>
            <consortium name="The Broad Institute Genomics Platform"/>
            <person name="Neafsey D.E."/>
            <person name="Howell P."/>
            <person name="Walker B."/>
            <person name="Young S.K."/>
            <person name="Zeng Q."/>
            <person name="Gargeya S."/>
            <person name="Fitzgerald M."/>
            <person name="Haas B."/>
            <person name="Abouelleil A."/>
            <person name="Allen A.W."/>
            <person name="Alvarado L."/>
            <person name="Arachchi H.M."/>
            <person name="Berlin A.M."/>
            <person name="Chapman S.B."/>
            <person name="Gainer-Dewar J."/>
            <person name="Goldberg J."/>
            <person name="Griggs A."/>
            <person name="Gujja S."/>
            <person name="Hansen M."/>
            <person name="Howarth C."/>
            <person name="Imamovic A."/>
            <person name="Ireland A."/>
            <person name="Larimer J."/>
            <person name="McCowan C."/>
            <person name="Murphy C."/>
            <person name="Pearson M."/>
            <person name="Poon T.W."/>
            <person name="Priest M."/>
            <person name="Roberts A."/>
            <person name="Saif S."/>
            <person name="Shea T."/>
            <person name="Sisk P."/>
            <person name="Sykes S."/>
            <person name="Wortman J."/>
            <person name="Nusbaum C."/>
            <person name="Birren B."/>
        </authorList>
    </citation>
    <scope>NUCLEOTIDE SEQUENCE [LARGE SCALE GENOMIC DNA]</scope>
    <source>
        <strain evidence="6">Epiroticus2</strain>
    </source>
</reference>
<accession>A0A182PVG2</accession>
<dbReference type="PANTHER" id="PTHR19143:SF327">
    <property type="entry name" value="FI21813P1-RELATED"/>
    <property type="match status" value="1"/>
</dbReference>
<dbReference type="EnsemblMetazoa" id="AEPI010949-RA">
    <property type="protein sequence ID" value="AEPI010949-PA"/>
    <property type="gene ID" value="AEPI010949"/>
</dbReference>
<dbReference type="STRING" id="199890.A0A182PVG2"/>
<evidence type="ECO:0000256" key="1">
    <source>
        <dbReference type="ARBA" id="ARBA00023157"/>
    </source>
</evidence>
<dbReference type="CDD" id="cd00087">
    <property type="entry name" value="FReD"/>
    <property type="match status" value="2"/>
</dbReference>
<keyword evidence="1" id="KW-1015">Disulfide bond</keyword>
<feature type="domain" description="Fibrinogen C-terminal" evidence="4">
    <location>
        <begin position="146"/>
        <end position="363"/>
    </location>
</feature>
<protein>
    <recommendedName>
        <fullName evidence="4">Fibrinogen C-terminal domain-containing protein</fullName>
    </recommendedName>
</protein>
<dbReference type="Proteomes" id="UP000075885">
    <property type="component" value="Unassembled WGS sequence"/>
</dbReference>
<dbReference type="NCBIfam" id="NF040941">
    <property type="entry name" value="GGGWT_bact"/>
    <property type="match status" value="1"/>
</dbReference>
<dbReference type="InterPro" id="IPR050373">
    <property type="entry name" value="Fibrinogen_C-term_domain"/>
</dbReference>
<dbReference type="SUPFAM" id="SSF56496">
    <property type="entry name" value="Fibrinogen C-terminal domain-like"/>
    <property type="match status" value="2"/>
</dbReference>
<dbReference type="VEuPathDB" id="VectorBase:AEPI010949"/>
<comment type="function">
    <text evidence="2">Lectin involved in innate immunity. Agglutinates all types of human erythrocytes, Gram-positive and Gram-negative bacteria. Has a stronger agglutinating activity towards Gram-negative bacteria than towards Gram-positive bacteria. Specifically recognizes acetyl group-containing substances on agglutinated cells. The hemagglutinating activity was inhibited by EDTA, acetyl group-containing mono- and disaccharides, N-acetyl derivatives of amino acids, other acetyl group-containing substances, propionamide and benzamide. Enhances the antimicrobial activity of big defensin against Gram-positive bacteria but not against Gram-negative bacteria.</text>
</comment>
<dbReference type="PROSITE" id="PS00514">
    <property type="entry name" value="FIBRINOGEN_C_1"/>
    <property type="match status" value="2"/>
</dbReference>
<dbReference type="InterPro" id="IPR020837">
    <property type="entry name" value="Fibrinogen_CS"/>
</dbReference>
<evidence type="ECO:0000256" key="2">
    <source>
        <dbReference type="ARBA" id="ARBA00053344"/>
    </source>
</evidence>
<dbReference type="PANTHER" id="PTHR19143">
    <property type="entry name" value="FIBRINOGEN/TENASCIN/ANGIOPOEITIN"/>
    <property type="match status" value="1"/>
</dbReference>
<sequence length="658" mass="75436">MQKRLLFTWILFYTVLKVQCEETCLPSSGGTSNGFAFEMMMTKLQSLEHHLVKSNLQIEEKLIVMSSRIDNLLKAVENLAWIAQQTGETVNQLGLSEKHIAHNLSVVQRDLSNVLAEQKLLPKSNQLREYLFHQNCSVSNLSMYFEDQSSVYKSCDKVPFSASGVYKIQPEKPFKQPMTVLCDQEYESGGWTVIQHRFDGSTNFYRNWKEYKNGFGDLNGEFWLGLDRIYELTVSAPHELVVVLEDFEGNTTYAKYSKFEIGNESEMYVLKNVGEYSGTAGDSLKNAKGMKFSTFDSDNDVWGENCAVSYSGAWWYGACHKSNLNGKYLRGETKEYATSMGWFTFRGHHYALKSSKMMIRSNCLLIVVLVSCDGILAQCVTNSLHWGVVHSGYAFGLIMNKLSILEQQFTEKEHQMEIKLNECSSKIECLIEQTRQLNETTMSDTYSSCRKVPHSGVYKIQPEKPFKQPMTVLCDQEYESGGWTVIQHRFDGSSNFYRNWNEYKNGFGNLEGEFWLGLDRIYELTVSAPHELVVVLEDFEGNTTYAKYDQFEIADEKQLYTLMKIDGFSGTAGDSLGNWKGKKFSTFDSDNDSWKDNCAVIYTGAWWYNDCHSSNLNGQYLRGETKVYAAGMVWRTFRGYYHSLKTAKMMIRPKVERA</sequence>
<dbReference type="GO" id="GO:0030246">
    <property type="term" value="F:carbohydrate binding"/>
    <property type="evidence" value="ECO:0007669"/>
    <property type="project" value="UniProtKB-ARBA"/>
</dbReference>
<keyword evidence="3" id="KW-0732">Signal</keyword>
<keyword evidence="6" id="KW-1185">Reference proteome</keyword>
<name>A0A182PVG2_9DIPT</name>
<feature type="signal peptide" evidence="3">
    <location>
        <begin position="1"/>
        <end position="20"/>
    </location>
</feature>
<dbReference type="InterPro" id="IPR014716">
    <property type="entry name" value="Fibrinogen_a/b/g_C_1"/>
</dbReference>
<dbReference type="FunFam" id="3.90.215.10:FF:000001">
    <property type="entry name" value="Tenascin isoform 1"/>
    <property type="match status" value="2"/>
</dbReference>